<protein>
    <submittedName>
        <fullName evidence="2">Uncharacterized protein</fullName>
    </submittedName>
</protein>
<accession>A0AAV4WX61</accession>
<name>A0AAV4WX61_CAEEX</name>
<dbReference type="Proteomes" id="UP001054945">
    <property type="component" value="Unassembled WGS sequence"/>
</dbReference>
<feature type="compositionally biased region" description="Basic and acidic residues" evidence="1">
    <location>
        <begin position="38"/>
        <end position="50"/>
    </location>
</feature>
<proteinExistence type="predicted"/>
<organism evidence="2 3">
    <name type="scientific">Caerostris extrusa</name>
    <name type="common">Bark spider</name>
    <name type="synonym">Caerostris bankana</name>
    <dbReference type="NCBI Taxonomy" id="172846"/>
    <lineage>
        <taxon>Eukaryota</taxon>
        <taxon>Metazoa</taxon>
        <taxon>Ecdysozoa</taxon>
        <taxon>Arthropoda</taxon>
        <taxon>Chelicerata</taxon>
        <taxon>Arachnida</taxon>
        <taxon>Araneae</taxon>
        <taxon>Araneomorphae</taxon>
        <taxon>Entelegynae</taxon>
        <taxon>Araneoidea</taxon>
        <taxon>Araneidae</taxon>
        <taxon>Caerostris</taxon>
    </lineage>
</organism>
<reference evidence="2 3" key="1">
    <citation type="submission" date="2021-06" db="EMBL/GenBank/DDBJ databases">
        <title>Caerostris extrusa draft genome.</title>
        <authorList>
            <person name="Kono N."/>
            <person name="Arakawa K."/>
        </authorList>
    </citation>
    <scope>NUCLEOTIDE SEQUENCE [LARGE SCALE GENOMIC DNA]</scope>
</reference>
<comment type="caution">
    <text evidence="2">The sequence shown here is derived from an EMBL/GenBank/DDBJ whole genome shotgun (WGS) entry which is preliminary data.</text>
</comment>
<keyword evidence="3" id="KW-1185">Reference proteome</keyword>
<evidence type="ECO:0000313" key="3">
    <source>
        <dbReference type="Proteomes" id="UP001054945"/>
    </source>
</evidence>
<gene>
    <name evidence="2" type="ORF">CEXT_253181</name>
</gene>
<sequence>MGTGTEMWKSKKSMPPYGQWASSLVLDSRPPKVRLKSSRAEKASSFKRSELAQMTPPRSSLCSLGPIEASLGASPEAAAFAF</sequence>
<evidence type="ECO:0000313" key="2">
    <source>
        <dbReference type="EMBL" id="GIY87056.1"/>
    </source>
</evidence>
<dbReference type="EMBL" id="BPLR01016878">
    <property type="protein sequence ID" value="GIY87056.1"/>
    <property type="molecule type" value="Genomic_DNA"/>
</dbReference>
<feature type="region of interest" description="Disordered" evidence="1">
    <location>
        <begin position="35"/>
        <end position="59"/>
    </location>
</feature>
<evidence type="ECO:0000256" key="1">
    <source>
        <dbReference type="SAM" id="MobiDB-lite"/>
    </source>
</evidence>
<dbReference type="AlphaFoldDB" id="A0AAV4WX61"/>